<keyword evidence="5" id="KW-1185">Reference proteome</keyword>
<keyword evidence="3" id="KW-0732">Signal</keyword>
<sequence length="362" mass="39187">MRNFNKKLCLSLSALLSTQTQAQTIIPDIAAANTTFNSDQCSYWLFTAQASDSDASGGLSPDEYYTFLTSIDDPPYIDKYFEGYPDFSSLPWKYRVLYKTMTCNCMRLGQGANCCTGPDAEAMFDMPNNATVYANLLCQQIQFLVSQVEEPVQADVPLETPPPTPAPQGVDESISTDGVVNEPVASTGTVTETEPEDAGSGGLGAGAVVGYVFAVFIPLCAGCFIFLHQRKLEEEKRLREFAGEAAKEDALANFDAADAELHPTLEPVTEPEEETTDQQIFDEKKDSNDKNNDSDDGSSVWSDGDGKEEGEKEIIVDENEDTQKQTVGSALAAMGVASTVATSIIAPTLKKSHDVEDRDSLV</sequence>
<comment type="caution">
    <text evidence="4">The sequence shown here is derived from an EMBL/GenBank/DDBJ whole genome shotgun (WGS) entry which is preliminary data.</text>
</comment>
<dbReference type="AlphaFoldDB" id="A0ABD3QWB5"/>
<feature type="region of interest" description="Disordered" evidence="1">
    <location>
        <begin position="264"/>
        <end position="327"/>
    </location>
</feature>
<feature type="compositionally biased region" description="Basic and acidic residues" evidence="1">
    <location>
        <begin position="304"/>
        <end position="315"/>
    </location>
</feature>
<feature type="chain" id="PRO_5044847537" evidence="3">
    <location>
        <begin position="23"/>
        <end position="362"/>
    </location>
</feature>
<protein>
    <submittedName>
        <fullName evidence="4">Uncharacterized protein</fullName>
    </submittedName>
</protein>
<evidence type="ECO:0000313" key="5">
    <source>
        <dbReference type="Proteomes" id="UP001516023"/>
    </source>
</evidence>
<feature type="compositionally biased region" description="Basic and acidic residues" evidence="1">
    <location>
        <begin position="281"/>
        <end position="293"/>
    </location>
</feature>
<accession>A0ABD3QWB5</accession>
<feature type="signal peptide" evidence="3">
    <location>
        <begin position="1"/>
        <end position="22"/>
    </location>
</feature>
<keyword evidence="2" id="KW-0472">Membrane</keyword>
<gene>
    <name evidence="4" type="ORF">HJC23_002581</name>
</gene>
<evidence type="ECO:0000256" key="2">
    <source>
        <dbReference type="SAM" id="Phobius"/>
    </source>
</evidence>
<organism evidence="4 5">
    <name type="scientific">Cyclotella cryptica</name>
    <dbReference type="NCBI Taxonomy" id="29204"/>
    <lineage>
        <taxon>Eukaryota</taxon>
        <taxon>Sar</taxon>
        <taxon>Stramenopiles</taxon>
        <taxon>Ochrophyta</taxon>
        <taxon>Bacillariophyta</taxon>
        <taxon>Coscinodiscophyceae</taxon>
        <taxon>Thalassiosirophycidae</taxon>
        <taxon>Stephanodiscales</taxon>
        <taxon>Stephanodiscaceae</taxon>
        <taxon>Cyclotella</taxon>
    </lineage>
</organism>
<keyword evidence="2" id="KW-0812">Transmembrane</keyword>
<reference evidence="4 5" key="1">
    <citation type="journal article" date="2020" name="G3 (Bethesda)">
        <title>Improved Reference Genome for Cyclotella cryptica CCMP332, a Model for Cell Wall Morphogenesis, Salinity Adaptation, and Lipid Production in Diatoms (Bacillariophyta).</title>
        <authorList>
            <person name="Roberts W.R."/>
            <person name="Downey K.M."/>
            <person name="Ruck E.C."/>
            <person name="Traller J.C."/>
            <person name="Alverson A.J."/>
        </authorList>
    </citation>
    <scope>NUCLEOTIDE SEQUENCE [LARGE SCALE GENOMIC DNA]</scope>
    <source>
        <strain evidence="4 5">CCMP332</strain>
    </source>
</reference>
<evidence type="ECO:0000256" key="3">
    <source>
        <dbReference type="SAM" id="SignalP"/>
    </source>
</evidence>
<evidence type="ECO:0000256" key="1">
    <source>
        <dbReference type="SAM" id="MobiDB-lite"/>
    </source>
</evidence>
<dbReference type="Proteomes" id="UP001516023">
    <property type="component" value="Unassembled WGS sequence"/>
</dbReference>
<keyword evidence="2" id="KW-1133">Transmembrane helix</keyword>
<dbReference type="EMBL" id="JABMIG020000007">
    <property type="protein sequence ID" value="KAL3804542.1"/>
    <property type="molecule type" value="Genomic_DNA"/>
</dbReference>
<feature type="transmembrane region" description="Helical" evidence="2">
    <location>
        <begin position="203"/>
        <end position="227"/>
    </location>
</feature>
<name>A0ABD3QWB5_9STRA</name>
<proteinExistence type="predicted"/>
<evidence type="ECO:0000313" key="4">
    <source>
        <dbReference type="EMBL" id="KAL3804542.1"/>
    </source>
</evidence>